<dbReference type="Proteomes" id="UP000425817">
    <property type="component" value="Chromosome"/>
</dbReference>
<dbReference type="Pfam" id="PF09836">
    <property type="entry name" value="DUF2063"/>
    <property type="match status" value="1"/>
</dbReference>
<dbReference type="EMBL" id="CP046622">
    <property type="protein sequence ID" value="QGW82584.1"/>
    <property type="molecule type" value="Genomic_DNA"/>
</dbReference>
<protein>
    <submittedName>
        <fullName evidence="2">DUF2063 domain-containing protein</fullName>
    </submittedName>
</protein>
<sequence>MTMPHGRFQQAFATALFSPTESLDPAMRGLAAQPAFAVYRNTVMKVCIDALEANFPTVARLVGSEWFRAAAALYVSAEAPRDGRLLHYGSGFAEFLRGFEPAAELVYLPGVAQLDTLWREAHVAEDAPVADAAWVARQSPEQMSALSLRPHPAARWVWFDDQPVFTIWERNRAQGEVTDELAWQGEGALLTRPYDTVRWQGLTQASCVFLDACAGGATLQQAAERALAVDAKADLAAIFAGLLSAGAFTAPSSSPASNERTP</sequence>
<gene>
    <name evidence="2" type="ORF">GOQ09_13800</name>
</gene>
<reference evidence="2 3" key="1">
    <citation type="submission" date="2019-12" db="EMBL/GenBank/DDBJ databases">
        <title>Hybrid Genome Assemblies of two High G+C Isolates from Undergraduate Microbiology Courses.</title>
        <authorList>
            <person name="Ne Ville C.J."/>
            <person name="Enright D."/>
            <person name="Hernandez I."/>
            <person name="Dodsworth J."/>
            <person name="Orwin P.M."/>
        </authorList>
    </citation>
    <scope>NUCLEOTIDE SEQUENCE [LARGE SCALE GENOMIC DNA]</scope>
    <source>
        <strain evidence="2 3">CSUSB</strain>
    </source>
</reference>
<name>A0A6I6HFP5_VARPD</name>
<dbReference type="InterPro" id="IPR018640">
    <property type="entry name" value="DUF2063"/>
</dbReference>
<dbReference type="RefSeq" id="WP_157613920.1">
    <property type="nucleotide sequence ID" value="NZ_CP046622.1"/>
</dbReference>
<dbReference type="OrthoDB" id="4146344at2"/>
<evidence type="ECO:0000313" key="2">
    <source>
        <dbReference type="EMBL" id="QGW82584.1"/>
    </source>
</evidence>
<feature type="domain" description="Putative DNA-binding" evidence="1">
    <location>
        <begin position="8"/>
        <end position="96"/>
    </location>
</feature>
<evidence type="ECO:0000259" key="1">
    <source>
        <dbReference type="Pfam" id="PF09836"/>
    </source>
</evidence>
<organism evidence="2 3">
    <name type="scientific">Variovorax paradoxus</name>
    <dbReference type="NCBI Taxonomy" id="34073"/>
    <lineage>
        <taxon>Bacteria</taxon>
        <taxon>Pseudomonadati</taxon>
        <taxon>Pseudomonadota</taxon>
        <taxon>Betaproteobacteria</taxon>
        <taxon>Burkholderiales</taxon>
        <taxon>Comamonadaceae</taxon>
        <taxon>Variovorax</taxon>
    </lineage>
</organism>
<evidence type="ECO:0000313" key="3">
    <source>
        <dbReference type="Proteomes" id="UP000425817"/>
    </source>
</evidence>
<proteinExistence type="predicted"/>
<accession>A0A6I6HFP5</accession>
<dbReference type="AlphaFoldDB" id="A0A6I6HFP5"/>